<dbReference type="EMBL" id="CP162511">
    <property type="protein sequence ID" value="XDI04331.1"/>
    <property type="molecule type" value="Genomic_DNA"/>
</dbReference>
<name>A0AB39BD48_9MICO</name>
<feature type="region of interest" description="Disordered" evidence="1">
    <location>
        <begin position="50"/>
        <end position="71"/>
    </location>
</feature>
<feature type="compositionally biased region" description="Low complexity" evidence="1">
    <location>
        <begin position="52"/>
        <end position="71"/>
    </location>
</feature>
<evidence type="ECO:0000313" key="3">
    <source>
        <dbReference type="EMBL" id="XDI04331.1"/>
    </source>
</evidence>
<protein>
    <recommendedName>
        <fullName evidence="2">DUF6993 domain-containing protein</fullName>
    </recommendedName>
</protein>
<dbReference type="AlphaFoldDB" id="A0AB39BD48"/>
<dbReference type="InterPro" id="IPR054262">
    <property type="entry name" value="DUF6993"/>
</dbReference>
<feature type="region of interest" description="Disordered" evidence="1">
    <location>
        <begin position="1"/>
        <end position="21"/>
    </location>
</feature>
<accession>A0AB39BD48</accession>
<organism evidence="3">
    <name type="scientific">Herbiconiux sp. A18JL235</name>
    <dbReference type="NCBI Taxonomy" id="3152363"/>
    <lineage>
        <taxon>Bacteria</taxon>
        <taxon>Bacillati</taxon>
        <taxon>Actinomycetota</taxon>
        <taxon>Actinomycetes</taxon>
        <taxon>Micrococcales</taxon>
        <taxon>Microbacteriaceae</taxon>
        <taxon>Herbiconiux</taxon>
    </lineage>
</organism>
<evidence type="ECO:0000259" key="2">
    <source>
        <dbReference type="Pfam" id="PF22504"/>
    </source>
</evidence>
<feature type="domain" description="DUF6993" evidence="2">
    <location>
        <begin position="92"/>
        <end position="174"/>
    </location>
</feature>
<proteinExistence type="predicted"/>
<reference evidence="3" key="1">
    <citation type="submission" date="2024-05" db="EMBL/GenBank/DDBJ databases">
        <title>Herbiconiux sp. A18JL235.</title>
        <authorList>
            <person name="Zhang G."/>
        </authorList>
    </citation>
    <scope>NUCLEOTIDE SEQUENCE</scope>
    <source>
        <strain evidence="3">A18JL235</strain>
    </source>
</reference>
<evidence type="ECO:0000256" key="1">
    <source>
        <dbReference type="SAM" id="MobiDB-lite"/>
    </source>
</evidence>
<dbReference type="Pfam" id="PF22504">
    <property type="entry name" value="DUF6993"/>
    <property type="match status" value="1"/>
</dbReference>
<gene>
    <name evidence="3" type="ORF">ABFY20_13415</name>
</gene>
<dbReference type="RefSeq" id="WP_368496735.1">
    <property type="nucleotide sequence ID" value="NZ_CP162511.1"/>
</dbReference>
<sequence length="180" mass="17921">MRTTAEAVITPSRGGRGRAAGARRSGVVLLTALLAAGLAGCVGGGGDDVEQTAGAPAPSGSAPATSAPSTEAAVLVPGGSAADNQPFFDQVNRALIASNPDAGGVEITSNLRDNGFDIAAMQVTVDTTTVGVEADSVQFSVKWGDDCLIGQYGRGEYASMVAPALGTGACLIGQTRPIDW</sequence>